<dbReference type="GeneID" id="34527400"/>
<dbReference type="EMBL" id="HE978321">
    <property type="protein sequence ID" value="CCK71668.1"/>
    <property type="molecule type" value="Genomic_DNA"/>
</dbReference>
<keyword evidence="7" id="KW-0143">Chaperone</keyword>
<keyword evidence="4 8" id="KW-0186">Copper</keyword>
<dbReference type="GO" id="GO:0016531">
    <property type="term" value="F:copper chaperone activity"/>
    <property type="evidence" value="ECO:0007669"/>
    <property type="project" value="EnsemblFungi"/>
</dbReference>
<organism evidence="9 10">
    <name type="scientific">Huiozyma naganishii (strain ATCC MYA-139 / BCRC 22969 / CBS 8797 / KCTC 17520 / NBRC 10181 / NCYC 3082 / Yp74L-3)</name>
    <name type="common">Yeast</name>
    <name type="synonym">Kazachstania naganishii</name>
    <dbReference type="NCBI Taxonomy" id="1071383"/>
    <lineage>
        <taxon>Eukaryota</taxon>
        <taxon>Fungi</taxon>
        <taxon>Dikarya</taxon>
        <taxon>Ascomycota</taxon>
        <taxon>Saccharomycotina</taxon>
        <taxon>Saccharomycetes</taxon>
        <taxon>Saccharomycetales</taxon>
        <taxon>Saccharomycetaceae</taxon>
        <taxon>Huiozyma</taxon>
    </lineage>
</organism>
<keyword evidence="3 8" id="KW-0479">Metal-binding</keyword>
<evidence type="ECO:0000256" key="3">
    <source>
        <dbReference type="ARBA" id="ARBA00022723"/>
    </source>
</evidence>
<dbReference type="GO" id="GO:0005758">
    <property type="term" value="C:mitochondrial intermembrane space"/>
    <property type="evidence" value="ECO:0007669"/>
    <property type="project" value="UniProtKB-SubCell"/>
</dbReference>
<evidence type="ECO:0008006" key="11">
    <source>
        <dbReference type="Google" id="ProtNLM"/>
    </source>
</evidence>
<evidence type="ECO:0000256" key="7">
    <source>
        <dbReference type="ARBA" id="ARBA00023186"/>
    </source>
</evidence>
<proteinExistence type="inferred from homology"/>
<dbReference type="GO" id="GO:1903136">
    <property type="term" value="F:cuprous ion binding"/>
    <property type="evidence" value="ECO:0007669"/>
    <property type="project" value="EnsemblFungi"/>
</dbReference>
<evidence type="ECO:0000256" key="8">
    <source>
        <dbReference type="PIRSR" id="PIRSR607745-1"/>
    </source>
</evidence>
<evidence type="ECO:0000313" key="9">
    <source>
        <dbReference type="EMBL" id="CCK71668.1"/>
    </source>
</evidence>
<evidence type="ECO:0000313" key="10">
    <source>
        <dbReference type="Proteomes" id="UP000006310"/>
    </source>
</evidence>
<comment type="similarity">
    <text evidence="2">Belongs to the COX17 family.</text>
</comment>
<evidence type="ECO:0000256" key="5">
    <source>
        <dbReference type="ARBA" id="ARBA00023128"/>
    </source>
</evidence>
<dbReference type="PANTHER" id="PTHR16719:SF0">
    <property type="entry name" value="CYTOCHROME C OXIDASE COPPER CHAPERONE"/>
    <property type="match status" value="1"/>
</dbReference>
<dbReference type="OrthoDB" id="1915887at2759"/>
<evidence type="ECO:0000256" key="6">
    <source>
        <dbReference type="ARBA" id="ARBA00023157"/>
    </source>
</evidence>
<dbReference type="AlphaFoldDB" id="J7RPL3"/>
<dbReference type="InterPro" id="IPR007745">
    <property type="entry name" value="Cyt_c_oxidase_Cu-chaperone"/>
</dbReference>
<dbReference type="Gene3D" id="1.10.287.1130">
    <property type="entry name" value="CytochromE C oxidase copper chaperone"/>
    <property type="match status" value="1"/>
</dbReference>
<dbReference type="Pfam" id="PF05051">
    <property type="entry name" value="COX17"/>
    <property type="match status" value="1"/>
</dbReference>
<dbReference type="STRING" id="1071383.J7RPL3"/>
<keyword evidence="5" id="KW-0496">Mitochondrion</keyword>
<dbReference type="PROSITE" id="PS51808">
    <property type="entry name" value="CHCH"/>
    <property type="match status" value="1"/>
</dbReference>
<dbReference type="Proteomes" id="UP000006310">
    <property type="component" value="Chromosome 8"/>
</dbReference>
<evidence type="ECO:0000256" key="1">
    <source>
        <dbReference type="ARBA" id="ARBA00004569"/>
    </source>
</evidence>
<keyword evidence="10" id="KW-1185">Reference proteome</keyword>
<feature type="binding site" evidence="8">
    <location>
        <position position="21"/>
    </location>
    <ligand>
        <name>Cu cation</name>
        <dbReference type="ChEBI" id="CHEBI:23378"/>
    </ligand>
</feature>
<accession>J7RPL3</accession>
<comment type="subcellular location">
    <subcellularLocation>
        <location evidence="1">Mitochondrion intermembrane space</location>
    </subcellularLocation>
</comment>
<dbReference type="GO" id="GO:0033617">
    <property type="term" value="P:mitochondrial respiratory chain complex IV assembly"/>
    <property type="evidence" value="ECO:0007669"/>
    <property type="project" value="EnsemblFungi"/>
</dbReference>
<gene>
    <name evidence="9" type="primary">KNAG0H02530</name>
    <name evidence="9" type="ordered locus">KNAG_0H02530</name>
</gene>
<dbReference type="GO" id="GO:0005829">
    <property type="term" value="C:cytosol"/>
    <property type="evidence" value="ECO:0007669"/>
    <property type="project" value="EnsemblFungi"/>
</dbReference>
<dbReference type="HOGENOM" id="CLU_149618_3_1_1"/>
<dbReference type="GO" id="GO:0006825">
    <property type="term" value="P:copper ion transport"/>
    <property type="evidence" value="ECO:0007669"/>
    <property type="project" value="EnsemblFungi"/>
</dbReference>
<dbReference type="eggNOG" id="KOG3496">
    <property type="taxonomic scope" value="Eukaryota"/>
</dbReference>
<dbReference type="OMA" id="CCVCKPE"/>
<dbReference type="KEGG" id="kng:KNAG_0H02530"/>
<sequence length="68" mass="7652">MSEPVDQSKVSVDKEERPKACCVCKDEKSARDECLLFKGTADDSGYVKCKDLIEKYKSCMKGHGFEVK</sequence>
<keyword evidence="6" id="KW-1015">Disulfide bond</keyword>
<reference evidence="10" key="2">
    <citation type="submission" date="2012-08" db="EMBL/GenBank/DDBJ databases">
        <title>Genome sequence of Kazachstania naganishii.</title>
        <authorList>
            <person name="Gordon J.L."/>
            <person name="Armisen D."/>
            <person name="Proux-Wera E."/>
            <person name="OhEigeartaigh S.S."/>
            <person name="Byrne K.P."/>
            <person name="Wolfe K.H."/>
        </authorList>
    </citation>
    <scope>NUCLEOTIDE SEQUENCE [LARGE SCALE GENOMIC DNA]</scope>
    <source>
        <strain evidence="10">ATCC MYA-139 / BCRC 22969 / CBS 8797 / CCRC 22969 / KCTC 17520 / NBRC 10181 / NCYC 3082</strain>
    </source>
</reference>
<dbReference type="InterPro" id="IPR009069">
    <property type="entry name" value="Cys_alpha_HP_mot_SF"/>
</dbReference>
<dbReference type="SUPFAM" id="SSF47072">
    <property type="entry name" value="Cysteine alpha-hairpin motif"/>
    <property type="match status" value="1"/>
</dbReference>
<feature type="binding site" evidence="8">
    <location>
        <position position="22"/>
    </location>
    <ligand>
        <name>Cu cation</name>
        <dbReference type="ChEBI" id="CHEBI:23378"/>
    </ligand>
</feature>
<dbReference type="RefSeq" id="XP_022465913.1">
    <property type="nucleotide sequence ID" value="XM_022609525.1"/>
</dbReference>
<evidence type="ECO:0000256" key="2">
    <source>
        <dbReference type="ARBA" id="ARBA00009241"/>
    </source>
</evidence>
<evidence type="ECO:0000256" key="4">
    <source>
        <dbReference type="ARBA" id="ARBA00023008"/>
    </source>
</evidence>
<dbReference type="PANTHER" id="PTHR16719">
    <property type="entry name" value="CYTOCHROME C OXIDASE COPPER CHAPERONE"/>
    <property type="match status" value="1"/>
</dbReference>
<reference evidence="9 10" key="1">
    <citation type="journal article" date="2011" name="Proc. Natl. Acad. Sci. U.S.A.">
        <title>Evolutionary erosion of yeast sex chromosomes by mating-type switching accidents.</title>
        <authorList>
            <person name="Gordon J.L."/>
            <person name="Armisen D."/>
            <person name="Proux-Wera E."/>
            <person name="Oheigeartaigh S.S."/>
            <person name="Byrne K.P."/>
            <person name="Wolfe K.H."/>
        </authorList>
    </citation>
    <scope>NUCLEOTIDE SEQUENCE [LARGE SCALE GENOMIC DNA]</scope>
    <source>
        <strain evidence="10">ATCC MYA-139 / BCRC 22969 / CBS 8797 / CCRC 22969 / KCTC 17520 / NBRC 10181 / NCYC 3082</strain>
    </source>
</reference>
<name>J7RPL3_HUIN7</name>
<protein>
    <recommendedName>
        <fullName evidence="11">Cytochrome c oxidase copper chaperone</fullName>
    </recommendedName>
</protein>